<keyword evidence="2 7" id="KW-0547">Nucleotide-binding</keyword>
<dbReference type="InterPro" id="IPR017261">
    <property type="entry name" value="DNA_mismatch_repair_MutS/MSH"/>
</dbReference>
<dbReference type="Pfam" id="PF05190">
    <property type="entry name" value="MutS_IV"/>
    <property type="match status" value="1"/>
</dbReference>
<dbReference type="SUPFAM" id="SSF48334">
    <property type="entry name" value="DNA repair protein MutS, domain III"/>
    <property type="match status" value="1"/>
</dbReference>
<dbReference type="GO" id="GO:0003684">
    <property type="term" value="F:damaged DNA binding"/>
    <property type="evidence" value="ECO:0007669"/>
    <property type="project" value="UniProtKB-UniRule"/>
</dbReference>
<dbReference type="InterPro" id="IPR027417">
    <property type="entry name" value="P-loop_NTPase"/>
</dbReference>
<dbReference type="GO" id="GO:0005524">
    <property type="term" value="F:ATP binding"/>
    <property type="evidence" value="ECO:0007669"/>
    <property type="project" value="UniProtKB-UniRule"/>
</dbReference>
<gene>
    <name evidence="7 12" type="primary">mutS</name>
    <name evidence="12" type="ORF">FQB35_07195</name>
</gene>
<keyword evidence="4 7" id="KW-0067">ATP-binding</keyword>
<dbReference type="InterPro" id="IPR036187">
    <property type="entry name" value="DNA_mismatch_repair_MutS_sf"/>
</dbReference>
<sequence>MGKLTPMMKQYLDLKEKYKDCILFFRLGDFYEMFFDDAILASKELEITLTGRDCGLKERAPMCGVPHHSAENYIAKLIDKGHKVAICEQVEDPSVSKGIVKRDVVKIITPGTVMDAYMLDEKENNYIMSIYVDDDGAGISFADVSTGELRTTEFTKDNFINCLLDEIVKINPKEIIINTLQCLGYDLKSEIYTVLSKPYIDVFDSWAFKQDYAIKKIKQHFNIIAIEGFGIDDKNHSTCSIGALFEYLQKTQKNSLSHINNIYFYSSDAYMILDKSTRRNLELTETMREKKRKGSLLWILDKTNTAMGGRILKKWIEEPLKDIGEIQSRLDAVEELKENILAREELKELLNNVYDLERLVVRISYGNANARDLIALKGSLEVLPKVKKILDSFNTLKLKNVLYEINLVQEVKELIKQSIMDDPPITIKEGGIIKRFYNHELDELREIISNSKQWIANLENNERLKTGIKSLKIGFNKVFGYYLEVTKTNLNLVPENYIRKQTLANAERYITPELKEAESKILGAEDKVVELEYQIFVQIRDEIKKFTKEIQNTARAIATLDALISFAEVSDRFGYTKPKINNDLLIDICNGRHPVVERTMDFDMFIGNDTLLDGDENRFSIITGPNMAGKSTYMRQVALIVLMAQIGCFVPADKATIGVVDRIFTRVGASDDLARGQSTFMVEMSELANILNNATKKSLIILDEIGRGTSTYDGLSIAWAVVEYISSKKVLGARTLFATHYHELTELEGILNGVKNYCISVEECNDDIIFLRKIIRGSADQSYGIQVAKLAGVIDDVITRAKQILLQLEENDINKKNLKEDTTINKTNEVIYEKQMSIFDGKNNDVIEELKKIDILDITPMEAMNHLYKLVKLAQNRGV</sequence>
<dbReference type="SMART" id="SM00534">
    <property type="entry name" value="MUTSac"/>
    <property type="match status" value="1"/>
</dbReference>
<dbReference type="Gene3D" id="1.10.1420.10">
    <property type="match status" value="2"/>
</dbReference>
<dbReference type="OrthoDB" id="9802448at2"/>
<dbReference type="NCBIfam" id="TIGR01070">
    <property type="entry name" value="mutS1"/>
    <property type="match status" value="1"/>
</dbReference>
<evidence type="ECO:0000313" key="12">
    <source>
        <dbReference type="EMBL" id="QEK12176.1"/>
    </source>
</evidence>
<dbReference type="InterPro" id="IPR000432">
    <property type="entry name" value="DNA_mismatch_repair_MutS_C"/>
</dbReference>
<dbReference type="PANTHER" id="PTHR11361:SF34">
    <property type="entry name" value="DNA MISMATCH REPAIR PROTEIN MSH1, MITOCHONDRIAL"/>
    <property type="match status" value="1"/>
</dbReference>
<evidence type="ECO:0000259" key="11">
    <source>
        <dbReference type="PROSITE" id="PS00486"/>
    </source>
</evidence>
<dbReference type="Gene3D" id="3.40.50.300">
    <property type="entry name" value="P-loop containing nucleotide triphosphate hydrolases"/>
    <property type="match status" value="1"/>
</dbReference>
<dbReference type="FunFam" id="3.40.50.300:FF:001579">
    <property type="entry name" value="DNA mismatch repair protein MutS"/>
    <property type="match status" value="1"/>
</dbReference>
<dbReference type="Pfam" id="PF05188">
    <property type="entry name" value="MutS_II"/>
    <property type="match status" value="1"/>
</dbReference>
<reference evidence="12 13" key="1">
    <citation type="submission" date="2019-07" db="EMBL/GenBank/DDBJ databases">
        <title>Complete genome of Crassaminicella thermophila SY095.</title>
        <authorList>
            <person name="Li X."/>
        </authorList>
    </citation>
    <scope>NUCLEOTIDE SEQUENCE [LARGE SCALE GENOMIC DNA]</scope>
    <source>
        <strain evidence="12 13">SY095</strain>
    </source>
</reference>
<dbReference type="SUPFAM" id="SSF53150">
    <property type="entry name" value="DNA repair protein MutS, domain II"/>
    <property type="match status" value="1"/>
</dbReference>
<dbReference type="SUPFAM" id="SSF52540">
    <property type="entry name" value="P-loop containing nucleoside triphosphate hydrolases"/>
    <property type="match status" value="1"/>
</dbReference>
<name>A0A5C0SEG8_CRATE</name>
<proteinExistence type="inferred from homology"/>
<evidence type="ECO:0000256" key="5">
    <source>
        <dbReference type="ARBA" id="ARBA00023125"/>
    </source>
</evidence>
<dbReference type="NCBIfam" id="NF003810">
    <property type="entry name" value="PRK05399.1"/>
    <property type="match status" value="1"/>
</dbReference>
<dbReference type="GO" id="GO:0005829">
    <property type="term" value="C:cytosol"/>
    <property type="evidence" value="ECO:0007669"/>
    <property type="project" value="TreeGrafter"/>
</dbReference>
<dbReference type="Gene3D" id="3.30.420.110">
    <property type="entry name" value="MutS, connector domain"/>
    <property type="match status" value="1"/>
</dbReference>
<dbReference type="AlphaFoldDB" id="A0A5C0SEG8"/>
<dbReference type="PANTHER" id="PTHR11361">
    <property type="entry name" value="DNA MISMATCH REPAIR PROTEIN MUTS FAMILY MEMBER"/>
    <property type="match status" value="1"/>
</dbReference>
<dbReference type="Pfam" id="PF00488">
    <property type="entry name" value="MutS_V"/>
    <property type="match status" value="1"/>
</dbReference>
<feature type="domain" description="DNA mismatch repair proteins mutS family" evidence="11">
    <location>
        <begin position="698"/>
        <end position="714"/>
    </location>
</feature>
<dbReference type="SUPFAM" id="SSF55271">
    <property type="entry name" value="DNA repair protein MutS, domain I"/>
    <property type="match status" value="1"/>
</dbReference>
<evidence type="ECO:0000256" key="8">
    <source>
        <dbReference type="NCBIfam" id="TIGR01070"/>
    </source>
</evidence>
<dbReference type="Pfam" id="PF05192">
    <property type="entry name" value="MutS_III"/>
    <property type="match status" value="1"/>
</dbReference>
<dbReference type="CDD" id="cd03284">
    <property type="entry name" value="ABC_MutS1"/>
    <property type="match status" value="1"/>
</dbReference>
<evidence type="ECO:0000256" key="6">
    <source>
        <dbReference type="ARBA" id="ARBA00023204"/>
    </source>
</evidence>
<dbReference type="KEGG" id="crs:FQB35_07195"/>
<feature type="binding site" evidence="7">
    <location>
        <begin position="624"/>
        <end position="631"/>
    </location>
    <ligand>
        <name>ATP</name>
        <dbReference type="ChEBI" id="CHEBI:30616"/>
    </ligand>
</feature>
<dbReference type="FunFam" id="3.40.1170.10:FF:000001">
    <property type="entry name" value="DNA mismatch repair protein MutS"/>
    <property type="match status" value="1"/>
</dbReference>
<evidence type="ECO:0000256" key="7">
    <source>
        <dbReference type="HAMAP-Rule" id="MF_00096"/>
    </source>
</evidence>
<dbReference type="InterPro" id="IPR007861">
    <property type="entry name" value="DNA_mismatch_repair_MutS_clamp"/>
</dbReference>
<dbReference type="InterPro" id="IPR007860">
    <property type="entry name" value="DNA_mmatch_repair_MutS_con_dom"/>
</dbReference>
<dbReference type="GO" id="GO:0140664">
    <property type="term" value="F:ATP-dependent DNA damage sensor activity"/>
    <property type="evidence" value="ECO:0007669"/>
    <property type="project" value="InterPro"/>
</dbReference>
<dbReference type="InterPro" id="IPR007696">
    <property type="entry name" value="DNA_mismatch_repair_MutS_core"/>
</dbReference>
<dbReference type="Pfam" id="PF01624">
    <property type="entry name" value="MutS_I"/>
    <property type="match status" value="1"/>
</dbReference>
<dbReference type="GO" id="GO:0006298">
    <property type="term" value="P:mismatch repair"/>
    <property type="evidence" value="ECO:0007669"/>
    <property type="project" value="UniProtKB-UniRule"/>
</dbReference>
<dbReference type="PIRSF" id="PIRSF037677">
    <property type="entry name" value="DNA_mis_repair_Msh6"/>
    <property type="match status" value="1"/>
</dbReference>
<protein>
    <recommendedName>
        <fullName evidence="7 8">DNA mismatch repair protein MutS</fullName>
    </recommendedName>
</protein>
<comment type="function">
    <text evidence="7">This protein is involved in the repair of mismatches in DNA. It is possible that it carries out the mismatch recognition step. This protein has a weak ATPase activity.</text>
</comment>
<evidence type="ECO:0000313" key="13">
    <source>
        <dbReference type="Proteomes" id="UP000324646"/>
    </source>
</evidence>
<dbReference type="PROSITE" id="PS00486">
    <property type="entry name" value="DNA_MISMATCH_REPAIR_2"/>
    <property type="match status" value="1"/>
</dbReference>
<dbReference type="InterPro" id="IPR045076">
    <property type="entry name" value="MutS"/>
</dbReference>
<dbReference type="FunFam" id="1.10.1420.10:FF:000007">
    <property type="entry name" value="DNA mismatch repair protein MutS"/>
    <property type="match status" value="1"/>
</dbReference>
<dbReference type="InterPro" id="IPR036678">
    <property type="entry name" value="MutS_con_dom_sf"/>
</dbReference>
<evidence type="ECO:0000256" key="10">
    <source>
        <dbReference type="SAM" id="Coils"/>
    </source>
</evidence>
<keyword evidence="13" id="KW-1185">Reference proteome</keyword>
<keyword evidence="5 7" id="KW-0238">DNA-binding</keyword>
<keyword evidence="3 7" id="KW-0227">DNA damage</keyword>
<dbReference type="EMBL" id="CP042243">
    <property type="protein sequence ID" value="QEK12176.1"/>
    <property type="molecule type" value="Genomic_DNA"/>
</dbReference>
<evidence type="ECO:0000256" key="1">
    <source>
        <dbReference type="ARBA" id="ARBA00006271"/>
    </source>
</evidence>
<dbReference type="SMART" id="SM00533">
    <property type="entry name" value="MUTSd"/>
    <property type="match status" value="1"/>
</dbReference>
<evidence type="ECO:0000256" key="2">
    <source>
        <dbReference type="ARBA" id="ARBA00022741"/>
    </source>
</evidence>
<accession>A0A5C0SEG8</accession>
<organism evidence="12 13">
    <name type="scientific">Crassaminicella thermophila</name>
    <dbReference type="NCBI Taxonomy" id="2599308"/>
    <lineage>
        <taxon>Bacteria</taxon>
        <taxon>Bacillati</taxon>
        <taxon>Bacillota</taxon>
        <taxon>Clostridia</taxon>
        <taxon>Eubacteriales</taxon>
        <taxon>Clostridiaceae</taxon>
        <taxon>Crassaminicella</taxon>
    </lineage>
</organism>
<feature type="coiled-coil region" evidence="10">
    <location>
        <begin position="332"/>
        <end position="359"/>
    </location>
</feature>
<comment type="similarity">
    <text evidence="1 7 9">Belongs to the DNA mismatch repair MutS family.</text>
</comment>
<evidence type="ECO:0000256" key="9">
    <source>
        <dbReference type="RuleBase" id="RU003756"/>
    </source>
</evidence>
<dbReference type="Gene3D" id="3.40.1170.10">
    <property type="entry name" value="DNA repair protein MutS, domain I"/>
    <property type="match status" value="1"/>
</dbReference>
<dbReference type="Proteomes" id="UP000324646">
    <property type="component" value="Chromosome"/>
</dbReference>
<dbReference type="InterPro" id="IPR016151">
    <property type="entry name" value="DNA_mismatch_repair_MutS_N"/>
</dbReference>
<dbReference type="InterPro" id="IPR007695">
    <property type="entry name" value="DNA_mismatch_repair_MutS-lik_N"/>
</dbReference>
<dbReference type="HAMAP" id="MF_00096">
    <property type="entry name" value="MutS"/>
    <property type="match status" value="1"/>
</dbReference>
<dbReference type="RefSeq" id="WP_148809331.1">
    <property type="nucleotide sequence ID" value="NZ_CP042243.1"/>
</dbReference>
<evidence type="ECO:0000256" key="4">
    <source>
        <dbReference type="ARBA" id="ARBA00022840"/>
    </source>
</evidence>
<keyword evidence="10" id="KW-0175">Coiled coil</keyword>
<evidence type="ECO:0000256" key="3">
    <source>
        <dbReference type="ARBA" id="ARBA00022763"/>
    </source>
</evidence>
<dbReference type="GO" id="GO:0030983">
    <property type="term" value="F:mismatched DNA binding"/>
    <property type="evidence" value="ECO:0007669"/>
    <property type="project" value="InterPro"/>
</dbReference>
<dbReference type="InterPro" id="IPR005748">
    <property type="entry name" value="DNA_mismatch_repair_MutS"/>
</dbReference>
<keyword evidence="6 7" id="KW-0234">DNA repair</keyword>